<dbReference type="AlphaFoldDB" id="A0A7S3APQ7"/>
<keyword evidence="1" id="KW-0175">Coiled coil</keyword>
<reference evidence="3" key="1">
    <citation type="submission" date="2021-01" db="EMBL/GenBank/DDBJ databases">
        <authorList>
            <person name="Corre E."/>
            <person name="Pelletier E."/>
            <person name="Niang G."/>
            <person name="Scheremetjew M."/>
            <person name="Finn R."/>
            <person name="Kale V."/>
            <person name="Holt S."/>
            <person name="Cochrane G."/>
            <person name="Meng A."/>
            <person name="Brown T."/>
            <person name="Cohen L."/>
        </authorList>
    </citation>
    <scope>NUCLEOTIDE SEQUENCE</scope>
    <source>
        <strain evidence="3">CCMP281</strain>
    </source>
</reference>
<organism evidence="3">
    <name type="scientific">Haptolina ericina</name>
    <dbReference type="NCBI Taxonomy" id="156174"/>
    <lineage>
        <taxon>Eukaryota</taxon>
        <taxon>Haptista</taxon>
        <taxon>Haptophyta</taxon>
        <taxon>Prymnesiophyceae</taxon>
        <taxon>Prymnesiales</taxon>
        <taxon>Prymnesiaceae</taxon>
        <taxon>Haptolina</taxon>
    </lineage>
</organism>
<evidence type="ECO:0000256" key="1">
    <source>
        <dbReference type="SAM" id="Coils"/>
    </source>
</evidence>
<feature type="region of interest" description="Disordered" evidence="2">
    <location>
        <begin position="96"/>
        <end position="132"/>
    </location>
</feature>
<dbReference type="EMBL" id="HBHX01020237">
    <property type="protein sequence ID" value="CAE0110629.1"/>
    <property type="molecule type" value="Transcribed_RNA"/>
</dbReference>
<accession>A0A7S3APQ7</accession>
<evidence type="ECO:0000313" key="3">
    <source>
        <dbReference type="EMBL" id="CAE0110629.1"/>
    </source>
</evidence>
<feature type="compositionally biased region" description="Polar residues" evidence="2">
    <location>
        <begin position="97"/>
        <end position="109"/>
    </location>
</feature>
<evidence type="ECO:0000256" key="2">
    <source>
        <dbReference type="SAM" id="MobiDB-lite"/>
    </source>
</evidence>
<sequence length="188" mass="21283">MCDLDRSRTDAEETRHNVHELAREGNELDAQIEKFFDDVLIDDIQQTPLVTIEGVIRERHERDELHTRLRARAQEMLQDELAKERHDQELRELQAAISASKQPNGTGTSVGDPDQSDTAMPPAPFKLEGMGRSRDLKPYVADATSFLPEADASRQLSSLKQENDILKRCLDDRSNPAAFQQYLAKATL</sequence>
<protein>
    <submittedName>
        <fullName evidence="3">Uncharacterized protein</fullName>
    </submittedName>
</protein>
<gene>
    <name evidence="3" type="ORF">HERI1096_LOCUS11289</name>
</gene>
<proteinExistence type="predicted"/>
<name>A0A7S3APQ7_9EUKA</name>
<feature type="coiled-coil region" evidence="1">
    <location>
        <begin position="4"/>
        <end position="31"/>
    </location>
</feature>